<name>A0ACB9MT48_9MYRT</name>
<accession>A0ACB9MT48</accession>
<organism evidence="1 2">
    <name type="scientific">Melastoma candidum</name>
    <dbReference type="NCBI Taxonomy" id="119954"/>
    <lineage>
        <taxon>Eukaryota</taxon>
        <taxon>Viridiplantae</taxon>
        <taxon>Streptophyta</taxon>
        <taxon>Embryophyta</taxon>
        <taxon>Tracheophyta</taxon>
        <taxon>Spermatophyta</taxon>
        <taxon>Magnoliopsida</taxon>
        <taxon>eudicotyledons</taxon>
        <taxon>Gunneridae</taxon>
        <taxon>Pentapetalae</taxon>
        <taxon>rosids</taxon>
        <taxon>malvids</taxon>
        <taxon>Myrtales</taxon>
        <taxon>Melastomataceae</taxon>
        <taxon>Melastomatoideae</taxon>
        <taxon>Melastomateae</taxon>
        <taxon>Melastoma</taxon>
    </lineage>
</organism>
<reference evidence="2" key="1">
    <citation type="journal article" date="2023" name="Front. Plant Sci.">
        <title>Chromosomal-level genome assembly of Melastoma candidum provides insights into trichome evolution.</title>
        <authorList>
            <person name="Zhong Y."/>
            <person name="Wu W."/>
            <person name="Sun C."/>
            <person name="Zou P."/>
            <person name="Liu Y."/>
            <person name="Dai S."/>
            <person name="Zhou R."/>
        </authorList>
    </citation>
    <scope>NUCLEOTIDE SEQUENCE [LARGE SCALE GENOMIC DNA]</scope>
</reference>
<evidence type="ECO:0000313" key="2">
    <source>
        <dbReference type="Proteomes" id="UP001057402"/>
    </source>
</evidence>
<evidence type="ECO:0000313" key="1">
    <source>
        <dbReference type="EMBL" id="KAI4326704.1"/>
    </source>
</evidence>
<keyword evidence="2" id="KW-1185">Reference proteome</keyword>
<sequence>MKMRSSSCGIDGCKPDRKTVERNRRIHMKGLCFKLSSLIPPHHHLHRSNKEKSSQQDQIDMAAAYISQLKERIEGLKMMKELIAGDDGGNFREGSRGGRGVDGGGAVQSDPSLPVVDLREWDSGLELTLISGACKNLKLHETLSILEEEGAEVVSASISRAGDKVIHSIHAQERISRVGMETTRIRERLQDMLYSL</sequence>
<protein>
    <submittedName>
        <fullName evidence="1">Uncharacterized protein</fullName>
    </submittedName>
</protein>
<dbReference type="Proteomes" id="UP001057402">
    <property type="component" value="Chromosome 9"/>
</dbReference>
<proteinExistence type="predicted"/>
<gene>
    <name evidence="1" type="ORF">MLD38_031989</name>
</gene>
<comment type="caution">
    <text evidence="1">The sequence shown here is derived from an EMBL/GenBank/DDBJ whole genome shotgun (WGS) entry which is preliminary data.</text>
</comment>
<dbReference type="EMBL" id="CM042888">
    <property type="protein sequence ID" value="KAI4326704.1"/>
    <property type="molecule type" value="Genomic_DNA"/>
</dbReference>